<dbReference type="SUPFAM" id="SSF100950">
    <property type="entry name" value="NagB/RpiA/CoA transferase-like"/>
    <property type="match status" value="1"/>
</dbReference>
<comment type="similarity">
    <text evidence="1 5">Belongs to the 5-formyltetrahydrofolate cyclo-ligase family.</text>
</comment>
<dbReference type="Gene3D" id="3.40.50.10420">
    <property type="entry name" value="NagB/RpiA/CoA transferase-like"/>
    <property type="match status" value="1"/>
</dbReference>
<keyword evidence="5" id="KW-0479">Metal-binding</keyword>
<dbReference type="RefSeq" id="WP_126799596.1">
    <property type="nucleotide sequence ID" value="NZ_PIPO01000005.1"/>
</dbReference>
<evidence type="ECO:0000256" key="3">
    <source>
        <dbReference type="ARBA" id="ARBA00022840"/>
    </source>
</evidence>
<accession>A0A432WEK4</accession>
<keyword evidence="6" id="KW-0436">Ligase</keyword>
<evidence type="ECO:0000256" key="1">
    <source>
        <dbReference type="ARBA" id="ARBA00010638"/>
    </source>
</evidence>
<sequence length="203" mass="22242">MQTQKTTSSEQARSALRERLISQRNALNAAQQQDAASALTRQALALPELQQARRIGLYHSVGGELNTAPLIDTLLEQGKQLALPVLHPFNPGHLLMLDYSKTTPMRPNRFAIPEPVLSCQAVVPLAQIDCLLIPLVGFDPHGNRLGMGGGFYDRTLAPWLNGKLPGLTVFGLAHDCQQVEQLPVASWDVPINGVITPGRIWRF</sequence>
<dbReference type="InterPro" id="IPR002698">
    <property type="entry name" value="FTHF_cligase"/>
</dbReference>
<feature type="binding site" evidence="4">
    <location>
        <position position="64"/>
    </location>
    <ligand>
        <name>substrate</name>
    </ligand>
</feature>
<dbReference type="GO" id="GO:0035999">
    <property type="term" value="P:tetrahydrofolate interconversion"/>
    <property type="evidence" value="ECO:0007669"/>
    <property type="project" value="TreeGrafter"/>
</dbReference>
<dbReference type="InterPro" id="IPR024185">
    <property type="entry name" value="FTHF_cligase-like_sf"/>
</dbReference>
<dbReference type="EMBL" id="PIPO01000005">
    <property type="protein sequence ID" value="RUO31311.1"/>
    <property type="molecule type" value="Genomic_DNA"/>
</dbReference>
<dbReference type="PANTHER" id="PTHR23407">
    <property type="entry name" value="ATPASE INHIBITOR/5-FORMYLTETRAHYDROFOLATE CYCLO-LIGASE"/>
    <property type="match status" value="1"/>
</dbReference>
<dbReference type="PIRSF" id="PIRSF006806">
    <property type="entry name" value="FTHF_cligase"/>
    <property type="match status" value="1"/>
</dbReference>
<dbReference type="Pfam" id="PF01812">
    <property type="entry name" value="5-FTHF_cyc-lig"/>
    <property type="match status" value="1"/>
</dbReference>
<gene>
    <name evidence="6" type="ORF">CWE14_12065</name>
</gene>
<evidence type="ECO:0000256" key="5">
    <source>
        <dbReference type="RuleBase" id="RU361279"/>
    </source>
</evidence>
<feature type="binding site" evidence="4">
    <location>
        <begin position="13"/>
        <end position="17"/>
    </location>
    <ligand>
        <name>ATP</name>
        <dbReference type="ChEBI" id="CHEBI:30616"/>
    </ligand>
</feature>
<evidence type="ECO:0000313" key="6">
    <source>
        <dbReference type="EMBL" id="RUO31311.1"/>
    </source>
</evidence>
<dbReference type="GO" id="GO:0046872">
    <property type="term" value="F:metal ion binding"/>
    <property type="evidence" value="ECO:0007669"/>
    <property type="project" value="UniProtKB-KW"/>
</dbReference>
<comment type="catalytic activity">
    <reaction evidence="5">
        <text>(6S)-5-formyl-5,6,7,8-tetrahydrofolate + ATP = (6R)-5,10-methenyltetrahydrofolate + ADP + phosphate</text>
        <dbReference type="Rhea" id="RHEA:10488"/>
        <dbReference type="ChEBI" id="CHEBI:30616"/>
        <dbReference type="ChEBI" id="CHEBI:43474"/>
        <dbReference type="ChEBI" id="CHEBI:57455"/>
        <dbReference type="ChEBI" id="CHEBI:57457"/>
        <dbReference type="ChEBI" id="CHEBI:456216"/>
        <dbReference type="EC" id="6.3.3.2"/>
    </reaction>
</comment>
<dbReference type="NCBIfam" id="TIGR02727">
    <property type="entry name" value="MTHFS_bact"/>
    <property type="match status" value="1"/>
</dbReference>
<evidence type="ECO:0000313" key="7">
    <source>
        <dbReference type="Proteomes" id="UP000287823"/>
    </source>
</evidence>
<organism evidence="6 7">
    <name type="scientific">Aliidiomarina soli</name>
    <dbReference type="NCBI Taxonomy" id="1928574"/>
    <lineage>
        <taxon>Bacteria</taxon>
        <taxon>Pseudomonadati</taxon>
        <taxon>Pseudomonadota</taxon>
        <taxon>Gammaproteobacteria</taxon>
        <taxon>Alteromonadales</taxon>
        <taxon>Idiomarinaceae</taxon>
        <taxon>Aliidiomarina</taxon>
    </lineage>
</organism>
<protein>
    <recommendedName>
        <fullName evidence="5">5-formyltetrahydrofolate cyclo-ligase</fullName>
        <ecNumber evidence="5">6.3.3.2</ecNumber>
    </recommendedName>
</protein>
<keyword evidence="7" id="KW-1185">Reference proteome</keyword>
<dbReference type="GO" id="GO:0030272">
    <property type="term" value="F:5-formyltetrahydrofolate cyclo-ligase activity"/>
    <property type="evidence" value="ECO:0007669"/>
    <property type="project" value="UniProtKB-EC"/>
</dbReference>
<evidence type="ECO:0000256" key="4">
    <source>
        <dbReference type="PIRSR" id="PIRSR006806-1"/>
    </source>
</evidence>
<reference evidence="6 7" key="1">
    <citation type="journal article" date="2011" name="Front. Microbiol.">
        <title>Genomic signatures of strain selection and enhancement in Bacillus atrophaeus var. globigii, a historical biowarfare simulant.</title>
        <authorList>
            <person name="Gibbons H.S."/>
            <person name="Broomall S.M."/>
            <person name="McNew L.A."/>
            <person name="Daligault H."/>
            <person name="Chapman C."/>
            <person name="Bruce D."/>
            <person name="Karavis M."/>
            <person name="Krepps M."/>
            <person name="McGregor P.A."/>
            <person name="Hong C."/>
            <person name="Park K.H."/>
            <person name="Akmal A."/>
            <person name="Feldman A."/>
            <person name="Lin J.S."/>
            <person name="Chang W.E."/>
            <person name="Higgs B.W."/>
            <person name="Demirev P."/>
            <person name="Lindquist J."/>
            <person name="Liem A."/>
            <person name="Fochler E."/>
            <person name="Read T.D."/>
            <person name="Tapia R."/>
            <person name="Johnson S."/>
            <person name="Bishop-Lilly K.A."/>
            <person name="Detter C."/>
            <person name="Han C."/>
            <person name="Sozhamannan S."/>
            <person name="Rosenzweig C.N."/>
            <person name="Skowronski E.W."/>
        </authorList>
    </citation>
    <scope>NUCLEOTIDE SEQUENCE [LARGE SCALE GENOMIC DNA]</scope>
    <source>
        <strain evidence="6 7">Y4G10-17</strain>
    </source>
</reference>
<keyword evidence="5" id="KW-0460">Magnesium</keyword>
<dbReference type="Proteomes" id="UP000287823">
    <property type="component" value="Unassembled WGS sequence"/>
</dbReference>
<evidence type="ECO:0000256" key="2">
    <source>
        <dbReference type="ARBA" id="ARBA00022741"/>
    </source>
</evidence>
<dbReference type="EC" id="6.3.3.2" evidence="5"/>
<comment type="caution">
    <text evidence="6">The sequence shown here is derived from an EMBL/GenBank/DDBJ whole genome shotgun (WGS) entry which is preliminary data.</text>
</comment>
<feature type="binding site" evidence="4">
    <location>
        <begin position="144"/>
        <end position="152"/>
    </location>
    <ligand>
        <name>ATP</name>
        <dbReference type="ChEBI" id="CHEBI:30616"/>
    </ligand>
</feature>
<comment type="cofactor">
    <cofactor evidence="5">
        <name>Mg(2+)</name>
        <dbReference type="ChEBI" id="CHEBI:18420"/>
    </cofactor>
</comment>
<dbReference type="GO" id="GO:0009396">
    <property type="term" value="P:folic acid-containing compound biosynthetic process"/>
    <property type="evidence" value="ECO:0007669"/>
    <property type="project" value="TreeGrafter"/>
</dbReference>
<proteinExistence type="inferred from homology"/>
<name>A0A432WEK4_9GAMM</name>
<dbReference type="InterPro" id="IPR037171">
    <property type="entry name" value="NagB/RpiA_transferase-like"/>
</dbReference>
<dbReference type="AlphaFoldDB" id="A0A432WEK4"/>
<keyword evidence="2 4" id="KW-0547">Nucleotide-binding</keyword>
<dbReference type="GO" id="GO:0005524">
    <property type="term" value="F:ATP binding"/>
    <property type="evidence" value="ECO:0007669"/>
    <property type="project" value="UniProtKB-KW"/>
</dbReference>
<dbReference type="PANTHER" id="PTHR23407:SF1">
    <property type="entry name" value="5-FORMYLTETRAHYDROFOLATE CYCLO-LIGASE"/>
    <property type="match status" value="1"/>
</dbReference>
<keyword evidence="3 4" id="KW-0067">ATP-binding</keyword>